<keyword evidence="2" id="KW-1185">Reference proteome</keyword>
<reference evidence="1 2" key="1">
    <citation type="submission" date="2019-08" db="EMBL/GenBank/DDBJ databases">
        <authorList>
            <person name="Peeters C."/>
        </authorList>
    </citation>
    <scope>NUCLEOTIDE SEQUENCE [LARGE SCALE GENOMIC DNA]</scope>
    <source>
        <strain evidence="1 2">LMG 31111</strain>
    </source>
</reference>
<dbReference type="AlphaFoldDB" id="A0A5E4WXT3"/>
<gene>
    <name evidence="1" type="ORF">PCO31111_03499</name>
</gene>
<dbReference type="EMBL" id="CABPSE010000012">
    <property type="protein sequence ID" value="VVE27865.1"/>
    <property type="molecule type" value="Genomic_DNA"/>
</dbReference>
<proteinExistence type="predicted"/>
<dbReference type="Proteomes" id="UP000383971">
    <property type="component" value="Unassembled WGS sequence"/>
</dbReference>
<dbReference type="RefSeq" id="WP_058379168.1">
    <property type="nucleotide sequence ID" value="NZ_CABPSE010000012.1"/>
</dbReference>
<name>A0A5E4WXT3_9BURK</name>
<sequence length="67" mass="7488">MACAFDRGAHDLREVGRQPYSMAPDAYTVVRWCSKCGAVVIDTDLDGRTMPGDILPMQFPRIATEKR</sequence>
<organism evidence="1 2">
    <name type="scientific">Pandoraea communis</name>
    <dbReference type="NCBI Taxonomy" id="2508297"/>
    <lineage>
        <taxon>Bacteria</taxon>
        <taxon>Pseudomonadati</taxon>
        <taxon>Pseudomonadota</taxon>
        <taxon>Betaproteobacteria</taxon>
        <taxon>Burkholderiales</taxon>
        <taxon>Burkholderiaceae</taxon>
        <taxon>Pandoraea</taxon>
    </lineage>
</organism>
<evidence type="ECO:0000313" key="1">
    <source>
        <dbReference type="EMBL" id="VVE27865.1"/>
    </source>
</evidence>
<accession>A0A5E4WXT3</accession>
<evidence type="ECO:0000313" key="2">
    <source>
        <dbReference type="Proteomes" id="UP000383971"/>
    </source>
</evidence>
<protein>
    <submittedName>
        <fullName evidence="1">Uncharacterized protein</fullName>
    </submittedName>
</protein>